<dbReference type="InterPro" id="IPR013154">
    <property type="entry name" value="ADH-like_N"/>
</dbReference>
<dbReference type="Pfam" id="PF08240">
    <property type="entry name" value="ADH_N"/>
    <property type="match status" value="1"/>
</dbReference>
<dbReference type="SUPFAM" id="SSF51735">
    <property type="entry name" value="NAD(P)-binding Rossmann-fold domains"/>
    <property type="match status" value="1"/>
</dbReference>
<dbReference type="NCBIfam" id="TIGR02817">
    <property type="entry name" value="adh_fam_1"/>
    <property type="match status" value="1"/>
</dbReference>
<dbReference type="PANTHER" id="PTHR44154">
    <property type="entry name" value="QUINONE OXIDOREDUCTASE"/>
    <property type="match status" value="1"/>
</dbReference>
<dbReference type="CDD" id="cd08252">
    <property type="entry name" value="AL_MDR"/>
    <property type="match status" value="1"/>
</dbReference>
<evidence type="ECO:0000256" key="2">
    <source>
        <dbReference type="RuleBase" id="RU364000"/>
    </source>
</evidence>
<dbReference type="GO" id="GO:0008270">
    <property type="term" value="F:zinc ion binding"/>
    <property type="evidence" value="ECO:0007669"/>
    <property type="project" value="InterPro"/>
</dbReference>
<dbReference type="InterPro" id="IPR014182">
    <property type="entry name" value="ADH_Zn_typ-1"/>
</dbReference>
<dbReference type="KEGG" id="bfz:BAU07_11035"/>
<dbReference type="OrthoDB" id="9785812at2"/>
<organism evidence="4 5">
    <name type="scientific">Bordetella flabilis</name>
    <dbReference type="NCBI Taxonomy" id="463014"/>
    <lineage>
        <taxon>Bacteria</taxon>
        <taxon>Pseudomonadati</taxon>
        <taxon>Pseudomonadota</taxon>
        <taxon>Betaproteobacteria</taxon>
        <taxon>Burkholderiales</taxon>
        <taxon>Alcaligenaceae</taxon>
        <taxon>Bordetella</taxon>
    </lineage>
</organism>
<dbReference type="PANTHER" id="PTHR44154:SF1">
    <property type="entry name" value="QUINONE OXIDOREDUCTASE"/>
    <property type="match status" value="1"/>
</dbReference>
<evidence type="ECO:0000259" key="3">
    <source>
        <dbReference type="SMART" id="SM00829"/>
    </source>
</evidence>
<keyword evidence="2" id="KW-0560">Oxidoreductase</keyword>
<feature type="domain" description="Enoyl reductase (ER)" evidence="3">
    <location>
        <begin position="10"/>
        <end position="332"/>
    </location>
</feature>
<dbReference type="InterPro" id="IPR051603">
    <property type="entry name" value="Zinc-ADH_QOR/CCCR"/>
</dbReference>
<sequence>MKAIVYDQAGLEPENPRALYETDIAVPTPGPRDLLVRIHAIAVNPVDTKVRRGMTPDGPRILGWDAAGVVAAVGAEVSLFRPGDEVFYAGSLLRPGTNAEYALVDERIAGHKPATLDFAHAAALPLTSLTAWELLFDRLGVPEGGGEDRTLLVTAGAGGVGSILVQLASRLTRMTVVATASRPETQAWVRELGAHHVIDHGKGLIPELKRVGVSSVTDVASLTHTSSYFAQFIEALAPQGRIAVIDDPDTLDVVPLKRKALSLHWELMFTRSMYQTADMVRQHEYLERVAALVDQGVLRSTLGEHFGRIDAANLRRAHALLESGKARGKIVLEGYGEMAASHPAA</sequence>
<keyword evidence="1" id="KW-0521">NADP</keyword>
<dbReference type="Gene3D" id="3.90.180.10">
    <property type="entry name" value="Medium-chain alcohol dehydrogenases, catalytic domain"/>
    <property type="match status" value="1"/>
</dbReference>
<dbReference type="Gene3D" id="3.40.50.720">
    <property type="entry name" value="NAD(P)-binding Rossmann-like Domain"/>
    <property type="match status" value="1"/>
</dbReference>
<keyword evidence="5" id="KW-1185">Reference proteome</keyword>
<reference evidence="4 5" key="1">
    <citation type="submission" date="2016-06" db="EMBL/GenBank/DDBJ databases">
        <title>Complete genome sequences of Bordetella bronchialis and Bordetella flabilis.</title>
        <authorList>
            <person name="LiPuma J.J."/>
            <person name="Spilker T."/>
        </authorList>
    </citation>
    <scope>NUCLEOTIDE SEQUENCE [LARGE SCALE GENOMIC DNA]</scope>
    <source>
        <strain evidence="4 5">AU10664</strain>
    </source>
</reference>
<dbReference type="InterPro" id="IPR020843">
    <property type="entry name" value="ER"/>
</dbReference>
<dbReference type="EMBL" id="CP016172">
    <property type="protein sequence ID" value="ANN77570.1"/>
    <property type="molecule type" value="Genomic_DNA"/>
</dbReference>
<dbReference type="SMART" id="SM00829">
    <property type="entry name" value="PKS_ER"/>
    <property type="match status" value="1"/>
</dbReference>
<keyword evidence="2" id="KW-0479">Metal-binding</keyword>
<dbReference type="SUPFAM" id="SSF50129">
    <property type="entry name" value="GroES-like"/>
    <property type="match status" value="1"/>
</dbReference>
<protein>
    <recommendedName>
        <fullName evidence="2">Zinc-type alcohol dehydrogenase-like protein</fullName>
    </recommendedName>
</protein>
<gene>
    <name evidence="4" type="ORF">BAU07_11035</name>
</gene>
<dbReference type="AlphaFoldDB" id="A0A193GCL8"/>
<dbReference type="RefSeq" id="WP_066657337.1">
    <property type="nucleotide sequence ID" value="NZ_CBCSCL010000006.1"/>
</dbReference>
<evidence type="ECO:0000256" key="1">
    <source>
        <dbReference type="ARBA" id="ARBA00022857"/>
    </source>
</evidence>
<dbReference type="InterPro" id="IPR011032">
    <property type="entry name" value="GroES-like_sf"/>
</dbReference>
<keyword evidence="2" id="KW-0862">Zinc</keyword>
<dbReference type="Pfam" id="PF13602">
    <property type="entry name" value="ADH_zinc_N_2"/>
    <property type="match status" value="1"/>
</dbReference>
<evidence type="ECO:0000313" key="5">
    <source>
        <dbReference type="Proteomes" id="UP000091926"/>
    </source>
</evidence>
<comment type="similarity">
    <text evidence="2">Belongs to the zinc-containing alcohol dehydrogenase family. Quinone oxidoreductase subfamily.</text>
</comment>
<name>A0A193GCL8_9BORD</name>
<dbReference type="InterPro" id="IPR036291">
    <property type="entry name" value="NAD(P)-bd_dom_sf"/>
</dbReference>
<proteinExistence type="inferred from homology"/>
<dbReference type="STRING" id="463014.BAU07_11035"/>
<dbReference type="Proteomes" id="UP000091926">
    <property type="component" value="Chromosome"/>
</dbReference>
<evidence type="ECO:0000313" key="4">
    <source>
        <dbReference type="EMBL" id="ANN77570.1"/>
    </source>
</evidence>
<dbReference type="GO" id="GO:0016491">
    <property type="term" value="F:oxidoreductase activity"/>
    <property type="evidence" value="ECO:0007669"/>
    <property type="project" value="UniProtKB-KW"/>
</dbReference>
<accession>A0A193GCL8</accession>